<evidence type="ECO:0000256" key="11">
    <source>
        <dbReference type="ARBA" id="ARBA00023080"/>
    </source>
</evidence>
<evidence type="ECO:0000313" key="13">
    <source>
        <dbReference type="EMBL" id="ORX65738.1"/>
    </source>
</evidence>
<dbReference type="PANTHER" id="PTHR28213:SF1">
    <property type="entry name" value="IMP-SPECIFIC 5'-NUCLEOTIDASE 1"/>
    <property type="match status" value="1"/>
</dbReference>
<keyword evidence="9" id="KW-0067">ATP-binding</keyword>
<dbReference type="GO" id="GO:0005524">
    <property type="term" value="F:ATP binding"/>
    <property type="evidence" value="ECO:0007669"/>
    <property type="project" value="UniProtKB-KW"/>
</dbReference>
<reference evidence="13 14" key="1">
    <citation type="submission" date="2016-07" db="EMBL/GenBank/DDBJ databases">
        <title>Pervasive Adenine N6-methylation of Active Genes in Fungi.</title>
        <authorList>
            <consortium name="DOE Joint Genome Institute"/>
            <person name="Mondo S.J."/>
            <person name="Dannebaum R.O."/>
            <person name="Kuo R.C."/>
            <person name="Labutti K."/>
            <person name="Haridas S."/>
            <person name="Kuo A."/>
            <person name="Salamov A."/>
            <person name="Ahrendt S.R."/>
            <person name="Lipzen A."/>
            <person name="Sullivan W."/>
            <person name="Andreopoulos W.B."/>
            <person name="Clum A."/>
            <person name="Lindquist E."/>
            <person name="Daum C."/>
            <person name="Ramamoorthy G.K."/>
            <person name="Gryganskyi A."/>
            <person name="Culley D."/>
            <person name="Magnuson J.K."/>
            <person name="James T.Y."/>
            <person name="O'Malley M.A."/>
            <person name="Stajich J.E."/>
            <person name="Spatafora J.W."/>
            <person name="Visel A."/>
            <person name="Grigoriev I.V."/>
        </authorList>
    </citation>
    <scope>NUCLEOTIDE SEQUENCE [LARGE SCALE GENOMIC DNA]</scope>
    <source>
        <strain evidence="13 14">ATCC 12442</strain>
    </source>
</reference>
<evidence type="ECO:0000256" key="2">
    <source>
        <dbReference type="ARBA" id="ARBA00005307"/>
    </source>
</evidence>
<keyword evidence="6" id="KW-0479">Metal-binding</keyword>
<dbReference type="InterPro" id="IPR009453">
    <property type="entry name" value="ISN1"/>
</dbReference>
<comment type="subunit">
    <text evidence="3">Homotetramer.</text>
</comment>
<comment type="caution">
    <text evidence="13">The sequence shown here is derived from an EMBL/GenBank/DDBJ whole genome shotgun (WGS) entry which is preliminary data.</text>
</comment>
<comment type="similarity">
    <text evidence="2">Belongs to the ISN1 family.</text>
</comment>
<gene>
    <name evidence="13" type="ORF">DL89DRAFT_238884</name>
</gene>
<dbReference type="GO" id="GO:0008253">
    <property type="term" value="F:5'-nucleotidase activity"/>
    <property type="evidence" value="ECO:0007669"/>
    <property type="project" value="InterPro"/>
</dbReference>
<dbReference type="PANTHER" id="PTHR28213">
    <property type="entry name" value="IMP-SPECIFIC 5'-NUCLEOTIDASE 1"/>
    <property type="match status" value="1"/>
</dbReference>
<evidence type="ECO:0000256" key="8">
    <source>
        <dbReference type="ARBA" id="ARBA00022801"/>
    </source>
</evidence>
<evidence type="ECO:0000256" key="6">
    <source>
        <dbReference type="ARBA" id="ARBA00022723"/>
    </source>
</evidence>
<dbReference type="GO" id="GO:0071590">
    <property type="term" value="P:nicotinamide riboside biosynthetic process"/>
    <property type="evidence" value="ECO:0007669"/>
    <property type="project" value="TreeGrafter"/>
</dbReference>
<name>A0A1Y1VWR0_9FUNG</name>
<evidence type="ECO:0000256" key="10">
    <source>
        <dbReference type="ARBA" id="ARBA00022842"/>
    </source>
</evidence>
<evidence type="ECO:0000313" key="14">
    <source>
        <dbReference type="Proteomes" id="UP000193922"/>
    </source>
</evidence>
<keyword evidence="14" id="KW-1185">Reference proteome</keyword>
<accession>A0A1Y1VWR0</accession>
<dbReference type="RefSeq" id="XP_040739846.1">
    <property type="nucleotide sequence ID" value="XM_040884995.1"/>
</dbReference>
<dbReference type="GO" id="GO:0006190">
    <property type="term" value="P:inosine salvage"/>
    <property type="evidence" value="ECO:0007669"/>
    <property type="project" value="InterPro"/>
</dbReference>
<comment type="catalytic activity">
    <reaction evidence="12">
        <text>IMP + H2O = inosine + phosphate</text>
        <dbReference type="Rhea" id="RHEA:27718"/>
        <dbReference type="ChEBI" id="CHEBI:15377"/>
        <dbReference type="ChEBI" id="CHEBI:17596"/>
        <dbReference type="ChEBI" id="CHEBI:43474"/>
        <dbReference type="ChEBI" id="CHEBI:58053"/>
        <dbReference type="EC" id="3.1.3.99"/>
    </reaction>
</comment>
<keyword evidence="8" id="KW-0378">Hydrolase</keyword>
<dbReference type="EC" id="3.1.3.99" evidence="4"/>
<sequence length="424" mass="47602">MTSQYRVNYHLRAHKRDNLIEFIKGMLLTPFVLHAQPKPVTQSELSEIAHSPLQRRRSLAMEENAFRYAEIMGNIQTLIDEHREFTKNSIPMYSRLAKLVPSIGNFFTALPLREAFLQTNNINAISARKHVPPSFNDIRRILNTAQVMAIAGNVKLITFDGDMTLYDDGKNFEENNALTGLLVNLLKRGVTVAIVTAAGYGGNAERYEHRLSGLLKNLEKAELTEQQVNRFYVLGGECNFLFRCNASYRLQFLSDDQYESSRLRSWTDAQVQPLLDIAEHELADCVARMGIKAKILRKARAVGLVPEQKLTREQLDECALSSQMALLKFQGQPSSTPSDVPIPFCAFNGGNDCWVDIGNKLIGVKILQELVGSAPDETLHVGDQFLSTGNDLSTRTACCTCWIINPEETQGILTELDTFMSQKE</sequence>
<evidence type="ECO:0000256" key="5">
    <source>
        <dbReference type="ARBA" id="ARBA00015544"/>
    </source>
</evidence>
<keyword evidence="11" id="KW-0546">Nucleotide metabolism</keyword>
<evidence type="ECO:0000256" key="4">
    <source>
        <dbReference type="ARBA" id="ARBA00012894"/>
    </source>
</evidence>
<protein>
    <recommendedName>
        <fullName evidence="5">IMP-specific 5'-nucleotidase 1</fullName>
        <ecNumber evidence="4">3.1.3.99</ecNumber>
    </recommendedName>
</protein>
<comment type="cofactor">
    <cofactor evidence="1">
        <name>Mg(2+)</name>
        <dbReference type="ChEBI" id="CHEBI:18420"/>
    </cofactor>
</comment>
<organism evidence="13 14">
    <name type="scientific">Linderina pennispora</name>
    <dbReference type="NCBI Taxonomy" id="61395"/>
    <lineage>
        <taxon>Eukaryota</taxon>
        <taxon>Fungi</taxon>
        <taxon>Fungi incertae sedis</taxon>
        <taxon>Zoopagomycota</taxon>
        <taxon>Kickxellomycotina</taxon>
        <taxon>Kickxellomycetes</taxon>
        <taxon>Kickxellales</taxon>
        <taxon>Kickxellaceae</taxon>
        <taxon>Linderina</taxon>
    </lineage>
</organism>
<evidence type="ECO:0000256" key="3">
    <source>
        <dbReference type="ARBA" id="ARBA00011881"/>
    </source>
</evidence>
<dbReference type="GO" id="GO:0000287">
    <property type="term" value="F:magnesium ion binding"/>
    <property type="evidence" value="ECO:0007669"/>
    <property type="project" value="InterPro"/>
</dbReference>
<dbReference type="GO" id="GO:0071592">
    <property type="term" value="P:nicotinic acid riboside biosynthetic process"/>
    <property type="evidence" value="ECO:0007669"/>
    <property type="project" value="TreeGrafter"/>
</dbReference>
<evidence type="ECO:0000256" key="12">
    <source>
        <dbReference type="ARBA" id="ARBA00047413"/>
    </source>
</evidence>
<dbReference type="STRING" id="61395.A0A1Y1VWR0"/>
<dbReference type="GeneID" id="63801643"/>
<evidence type="ECO:0000256" key="1">
    <source>
        <dbReference type="ARBA" id="ARBA00001946"/>
    </source>
</evidence>
<dbReference type="OrthoDB" id="185373at2759"/>
<dbReference type="EMBL" id="MCFD01000022">
    <property type="protein sequence ID" value="ORX65738.1"/>
    <property type="molecule type" value="Genomic_DNA"/>
</dbReference>
<evidence type="ECO:0000256" key="9">
    <source>
        <dbReference type="ARBA" id="ARBA00022840"/>
    </source>
</evidence>
<keyword evidence="7" id="KW-0547">Nucleotide-binding</keyword>
<dbReference type="InterPro" id="IPR036412">
    <property type="entry name" value="HAD-like_sf"/>
</dbReference>
<dbReference type="SUPFAM" id="SSF56784">
    <property type="entry name" value="HAD-like"/>
    <property type="match status" value="1"/>
</dbReference>
<evidence type="ECO:0000256" key="7">
    <source>
        <dbReference type="ARBA" id="ARBA00022741"/>
    </source>
</evidence>
<keyword evidence="10" id="KW-0460">Magnesium</keyword>
<dbReference type="AlphaFoldDB" id="A0A1Y1VWR0"/>
<proteinExistence type="inferred from homology"/>
<dbReference type="Proteomes" id="UP000193922">
    <property type="component" value="Unassembled WGS sequence"/>
</dbReference>
<dbReference type="Pfam" id="PF06437">
    <property type="entry name" value="ISN1"/>
    <property type="match status" value="1"/>
</dbReference>
<dbReference type="GO" id="GO:0009117">
    <property type="term" value="P:nucleotide metabolic process"/>
    <property type="evidence" value="ECO:0007669"/>
    <property type="project" value="UniProtKB-KW"/>
</dbReference>